<evidence type="ECO:0000259" key="14">
    <source>
        <dbReference type="Pfam" id="PF01292"/>
    </source>
</evidence>
<comment type="similarity">
    <text evidence="12">Belongs to the cytochrome b561 family.</text>
</comment>
<reference evidence="16" key="1">
    <citation type="journal article" date="2020" name="MBio">
        <title>Horizontal gene transfer to a defensive symbiont with a reduced genome amongst a multipartite beetle microbiome.</title>
        <authorList>
            <person name="Waterworth S.C."/>
            <person name="Florez L.V."/>
            <person name="Rees E.R."/>
            <person name="Hertweck C."/>
            <person name="Kaltenpoth M."/>
            <person name="Kwan J.C."/>
        </authorList>
    </citation>
    <scope>NUCLEOTIDE SEQUENCE [LARGE SCALE GENOMIC DNA]</scope>
</reference>
<evidence type="ECO:0000256" key="3">
    <source>
        <dbReference type="ARBA" id="ARBA00022448"/>
    </source>
</evidence>
<protein>
    <submittedName>
        <fullName evidence="15">Cytochrome b561</fullName>
    </submittedName>
</protein>
<dbReference type="SUPFAM" id="SSF81342">
    <property type="entry name" value="Transmembrane di-heme cytochromes"/>
    <property type="match status" value="1"/>
</dbReference>
<dbReference type="PANTHER" id="PTHR30529:SF1">
    <property type="entry name" value="CYTOCHROME B561 HOMOLOG 2"/>
    <property type="match status" value="1"/>
</dbReference>
<evidence type="ECO:0000256" key="1">
    <source>
        <dbReference type="ARBA" id="ARBA00001970"/>
    </source>
</evidence>
<dbReference type="GO" id="GO:0046872">
    <property type="term" value="F:metal ion binding"/>
    <property type="evidence" value="ECO:0007669"/>
    <property type="project" value="UniProtKB-KW"/>
</dbReference>
<dbReference type="InterPro" id="IPR016174">
    <property type="entry name" value="Di-haem_cyt_TM"/>
</dbReference>
<evidence type="ECO:0000256" key="7">
    <source>
        <dbReference type="ARBA" id="ARBA00022723"/>
    </source>
</evidence>
<keyword evidence="3" id="KW-0813">Transport</keyword>
<evidence type="ECO:0000313" key="16">
    <source>
        <dbReference type="Proteomes" id="UP000461670"/>
    </source>
</evidence>
<comment type="cofactor">
    <cofactor evidence="1">
        <name>heme b</name>
        <dbReference type="ChEBI" id="CHEBI:60344"/>
    </cofactor>
</comment>
<evidence type="ECO:0000256" key="4">
    <source>
        <dbReference type="ARBA" id="ARBA00022475"/>
    </source>
</evidence>
<evidence type="ECO:0000256" key="5">
    <source>
        <dbReference type="ARBA" id="ARBA00022617"/>
    </source>
</evidence>
<feature type="domain" description="Cytochrome b561 bacterial/Ni-hydrogenase" evidence="14">
    <location>
        <begin position="13"/>
        <end position="71"/>
    </location>
</feature>
<keyword evidence="5" id="KW-0349">Heme</keyword>
<dbReference type="EMBL" id="WNDQ01000011">
    <property type="protein sequence ID" value="KAF1022532.1"/>
    <property type="molecule type" value="Genomic_DNA"/>
</dbReference>
<keyword evidence="4" id="KW-1003">Cell membrane</keyword>
<evidence type="ECO:0000256" key="9">
    <source>
        <dbReference type="ARBA" id="ARBA00022989"/>
    </source>
</evidence>
<sequence length="74" mass="8095">MSSALGFQTVWFGVLPLPDLLAADGDLGQRLVTVHVTLNYLLAALVVLHAAAAFKHHFVDRDDVLTRMLPGRRS</sequence>
<dbReference type="Proteomes" id="UP000461670">
    <property type="component" value="Unassembled WGS sequence"/>
</dbReference>
<keyword evidence="10" id="KW-0408">Iron</keyword>
<evidence type="ECO:0000256" key="6">
    <source>
        <dbReference type="ARBA" id="ARBA00022692"/>
    </source>
</evidence>
<dbReference type="GO" id="GO:0022904">
    <property type="term" value="P:respiratory electron transport chain"/>
    <property type="evidence" value="ECO:0007669"/>
    <property type="project" value="InterPro"/>
</dbReference>
<dbReference type="GO" id="GO:0020037">
    <property type="term" value="F:heme binding"/>
    <property type="evidence" value="ECO:0007669"/>
    <property type="project" value="TreeGrafter"/>
</dbReference>
<dbReference type="AlphaFoldDB" id="A0A7V8FQL0"/>
<evidence type="ECO:0000256" key="2">
    <source>
        <dbReference type="ARBA" id="ARBA00004651"/>
    </source>
</evidence>
<evidence type="ECO:0000256" key="11">
    <source>
        <dbReference type="ARBA" id="ARBA00023136"/>
    </source>
</evidence>
<dbReference type="PANTHER" id="PTHR30529">
    <property type="entry name" value="CYTOCHROME B561"/>
    <property type="match status" value="1"/>
</dbReference>
<comment type="caution">
    <text evidence="15">The sequence shown here is derived from an EMBL/GenBank/DDBJ whole genome shotgun (WGS) entry which is preliminary data.</text>
</comment>
<accession>A0A7V8FQL0</accession>
<feature type="transmembrane region" description="Helical" evidence="13">
    <location>
        <begin position="32"/>
        <end position="54"/>
    </location>
</feature>
<evidence type="ECO:0000313" key="15">
    <source>
        <dbReference type="EMBL" id="KAF1022532.1"/>
    </source>
</evidence>
<evidence type="ECO:0000256" key="13">
    <source>
        <dbReference type="SAM" id="Phobius"/>
    </source>
</evidence>
<evidence type="ECO:0000256" key="10">
    <source>
        <dbReference type="ARBA" id="ARBA00023004"/>
    </source>
</evidence>
<proteinExistence type="inferred from homology"/>
<dbReference type="InterPro" id="IPR011577">
    <property type="entry name" value="Cyt_b561_bac/Ni-Hgenase"/>
</dbReference>
<comment type="subcellular location">
    <subcellularLocation>
        <location evidence="2">Cell membrane</location>
        <topology evidence="2">Multi-pass membrane protein</topology>
    </subcellularLocation>
</comment>
<keyword evidence="9 13" id="KW-1133">Transmembrane helix</keyword>
<evidence type="ECO:0000256" key="8">
    <source>
        <dbReference type="ARBA" id="ARBA00022982"/>
    </source>
</evidence>
<keyword evidence="7" id="KW-0479">Metal-binding</keyword>
<gene>
    <name evidence="15" type="primary">yceJ_1</name>
    <name evidence="15" type="ORF">GAK30_01120</name>
</gene>
<name>A0A7V8FQL0_9BURK</name>
<keyword evidence="11 13" id="KW-0472">Membrane</keyword>
<organism evidence="15 16">
    <name type="scientific">Paracidovorax wautersii</name>
    <dbReference type="NCBI Taxonomy" id="1177982"/>
    <lineage>
        <taxon>Bacteria</taxon>
        <taxon>Pseudomonadati</taxon>
        <taxon>Pseudomonadota</taxon>
        <taxon>Betaproteobacteria</taxon>
        <taxon>Burkholderiales</taxon>
        <taxon>Comamonadaceae</taxon>
        <taxon>Paracidovorax</taxon>
    </lineage>
</organism>
<dbReference type="InterPro" id="IPR052168">
    <property type="entry name" value="Cytochrome_b561_oxidase"/>
</dbReference>
<keyword evidence="6 13" id="KW-0812">Transmembrane</keyword>
<keyword evidence="8" id="KW-0249">Electron transport</keyword>
<dbReference type="Pfam" id="PF01292">
    <property type="entry name" value="Ni_hydr_CYTB"/>
    <property type="match status" value="1"/>
</dbReference>
<dbReference type="GO" id="GO:0009055">
    <property type="term" value="F:electron transfer activity"/>
    <property type="evidence" value="ECO:0007669"/>
    <property type="project" value="InterPro"/>
</dbReference>
<evidence type="ECO:0000256" key="12">
    <source>
        <dbReference type="ARBA" id="ARBA00037975"/>
    </source>
</evidence>
<dbReference type="GO" id="GO:0005886">
    <property type="term" value="C:plasma membrane"/>
    <property type="evidence" value="ECO:0007669"/>
    <property type="project" value="UniProtKB-SubCell"/>
</dbReference>